<dbReference type="EMBL" id="AFCS01001148">
    <property type="protein sequence ID" value="EHC73756.1"/>
    <property type="molecule type" value="Genomic_DNA"/>
</dbReference>
<dbReference type="AlphaFoldDB" id="G5Q9P4"/>
<dbReference type="Proteomes" id="UP000003221">
    <property type="component" value="Unassembled WGS sequence"/>
</dbReference>
<gene>
    <name evidence="1" type="ORF">LTSEMON_5156</name>
</gene>
<protein>
    <submittedName>
        <fullName evidence="1">Uncharacterized protein</fullName>
    </submittedName>
</protein>
<sequence>MMLPSVTSGRSLKEKTIGFTQQMKKFALAGVVLCCVC</sequence>
<evidence type="ECO:0000313" key="2">
    <source>
        <dbReference type="Proteomes" id="UP000003221"/>
    </source>
</evidence>
<organism evidence="1 2">
    <name type="scientific">Salmonella enterica subsp. enterica serovar Montevideo str. S5-403</name>
    <dbReference type="NCBI Taxonomy" id="913242"/>
    <lineage>
        <taxon>Bacteria</taxon>
        <taxon>Pseudomonadati</taxon>
        <taxon>Pseudomonadota</taxon>
        <taxon>Gammaproteobacteria</taxon>
        <taxon>Enterobacterales</taxon>
        <taxon>Enterobacteriaceae</taxon>
        <taxon>Salmonella</taxon>
    </lineage>
</organism>
<accession>G5Q9P4</accession>
<proteinExistence type="predicted"/>
<comment type="caution">
    <text evidence="1">The sequence shown here is derived from an EMBL/GenBank/DDBJ whole genome shotgun (WGS) entry which is preliminary data.</text>
</comment>
<evidence type="ECO:0000313" key="1">
    <source>
        <dbReference type="EMBL" id="EHC73756.1"/>
    </source>
</evidence>
<name>G5Q9P4_SALMO</name>
<reference evidence="1 2" key="1">
    <citation type="journal article" date="2011" name="BMC Genomics">
        <title>Genome sequencing reveals diversification of virulence factor content and possible host adaptation in distinct subpopulations of Salmonella enterica.</title>
        <authorList>
            <person name="den Bakker H.C."/>
            <person name="Moreno Switt A.I."/>
            <person name="Govoni G."/>
            <person name="Cummings C.A."/>
            <person name="Ranieri M.L."/>
            <person name="Degoricija L."/>
            <person name="Hoelzer K."/>
            <person name="Rodriguez-Rivera L.D."/>
            <person name="Brown S."/>
            <person name="Bolchacova E."/>
            <person name="Furtado M.R."/>
            <person name="Wiedmann M."/>
        </authorList>
    </citation>
    <scope>NUCLEOTIDE SEQUENCE [LARGE SCALE GENOMIC DNA]</scope>
    <source>
        <strain evidence="1 2">S5-403</strain>
    </source>
</reference>